<dbReference type="PANTHER" id="PTHR20858">
    <property type="entry name" value="PHOSPHOMETHYLPYRIMIDINE KINASE"/>
    <property type="match status" value="1"/>
</dbReference>
<evidence type="ECO:0000259" key="1">
    <source>
        <dbReference type="Pfam" id="PF08543"/>
    </source>
</evidence>
<dbReference type="InterPro" id="IPR029056">
    <property type="entry name" value="Ribokinase-like"/>
</dbReference>
<protein>
    <submittedName>
        <fullName evidence="2">Phosphomethylpyrimidine kinase (HMP-phosphate kinase) (HMP-P kinase)</fullName>
        <ecNumber evidence="2">2.7.4.7</ecNumber>
    </submittedName>
</protein>
<proteinExistence type="predicted"/>
<keyword evidence="2" id="KW-0808">Transferase</keyword>
<reference evidence="2" key="1">
    <citation type="submission" date="2009-10" db="EMBL/GenBank/DDBJ databases">
        <title>Diversity of trophic interactions inside an arsenic-rich microbial ecosystem.</title>
        <authorList>
            <person name="Bertin P.N."/>
            <person name="Heinrich-Salmeron A."/>
            <person name="Pelletier E."/>
            <person name="Goulhen-Chollet F."/>
            <person name="Arsene-Ploetze F."/>
            <person name="Gallien S."/>
            <person name="Calteau A."/>
            <person name="Vallenet D."/>
            <person name="Casiot C."/>
            <person name="Chane-Woon-Ming B."/>
            <person name="Giloteaux L."/>
            <person name="Barakat M."/>
            <person name="Bonnefoy V."/>
            <person name="Bruneel O."/>
            <person name="Chandler M."/>
            <person name="Cleiss J."/>
            <person name="Duran R."/>
            <person name="Elbaz-Poulichet F."/>
            <person name="Fonknechten N."/>
            <person name="Lauga B."/>
            <person name="Mornico D."/>
            <person name="Ortet P."/>
            <person name="Schaeffer C."/>
            <person name="Siguier P."/>
            <person name="Alexander Thil Smith A."/>
            <person name="Van Dorsselaer A."/>
            <person name="Weissenbach J."/>
            <person name="Medigue C."/>
            <person name="Le Paslier D."/>
        </authorList>
    </citation>
    <scope>NUCLEOTIDE SEQUENCE</scope>
</reference>
<dbReference type="EC" id="2.7.4.7" evidence="2"/>
<accession>E6Q7G2</accession>
<comment type="caution">
    <text evidence="2">The sequence shown here is derived from an EMBL/GenBank/DDBJ whole genome shotgun (WGS) entry which is preliminary data.</text>
</comment>
<evidence type="ECO:0000313" key="2">
    <source>
        <dbReference type="EMBL" id="CBI03137.1"/>
    </source>
</evidence>
<name>E6Q7G2_9ZZZZ</name>
<dbReference type="Gene3D" id="3.40.1190.20">
    <property type="match status" value="1"/>
</dbReference>
<organism evidence="2">
    <name type="scientific">mine drainage metagenome</name>
    <dbReference type="NCBI Taxonomy" id="410659"/>
    <lineage>
        <taxon>unclassified sequences</taxon>
        <taxon>metagenomes</taxon>
        <taxon>ecological metagenomes</taxon>
    </lineage>
</organism>
<dbReference type="InterPro" id="IPR004399">
    <property type="entry name" value="HMP/HMP-P_kinase_dom"/>
</dbReference>
<dbReference type="GO" id="GO:0008902">
    <property type="term" value="F:hydroxymethylpyrimidine kinase activity"/>
    <property type="evidence" value="ECO:0007669"/>
    <property type="project" value="TreeGrafter"/>
</dbReference>
<dbReference type="SUPFAM" id="SSF53613">
    <property type="entry name" value="Ribokinase-like"/>
    <property type="match status" value="1"/>
</dbReference>
<dbReference type="GO" id="GO:0005829">
    <property type="term" value="C:cytosol"/>
    <property type="evidence" value="ECO:0007669"/>
    <property type="project" value="TreeGrafter"/>
</dbReference>
<dbReference type="Pfam" id="PF08543">
    <property type="entry name" value="Phos_pyr_kin"/>
    <property type="match status" value="1"/>
</dbReference>
<sequence length="247" mass="25468">MRAVLSIGTTHPWNVAGVGLDIRLGARTGNEVYSVVAAVSAQDAGGVRALHAVDLATLREQLACVPWAQIAAVRVGALPSAEHVALVAERIATHPRLYTVVDPVLSASPGGALAAPGTLEALRERLLGVENVIATPNLEEAAALLGRPSIDREEMDEAARAILAFGGCAVVLTGGHLAGEPRDVLVERARDRIRSESLTASRIPGKHRGTGCTLAFGIAAALADGSSIGDALRSARALVRARLGEAL</sequence>
<dbReference type="InterPro" id="IPR013749">
    <property type="entry name" value="PM/HMP-P_kinase-1"/>
</dbReference>
<dbReference type="EMBL" id="CABO01000049">
    <property type="protein sequence ID" value="CBI03137.1"/>
    <property type="molecule type" value="Genomic_DNA"/>
</dbReference>
<gene>
    <name evidence="2" type="primary">thiD</name>
    <name evidence="2" type="ORF">CARN4_2793</name>
</gene>
<dbReference type="AlphaFoldDB" id="E6Q7G2"/>
<feature type="domain" description="Pyridoxamine kinase/Phosphomethylpyrimidine kinase" evidence="1">
    <location>
        <begin position="16"/>
        <end position="243"/>
    </location>
</feature>
<dbReference type="CDD" id="cd01169">
    <property type="entry name" value="HMPP_kinase"/>
    <property type="match status" value="1"/>
</dbReference>
<keyword evidence="2" id="KW-0418">Kinase</keyword>
<dbReference type="GO" id="GO:0009228">
    <property type="term" value="P:thiamine biosynthetic process"/>
    <property type="evidence" value="ECO:0007669"/>
    <property type="project" value="InterPro"/>
</dbReference>
<dbReference type="GO" id="GO:0008972">
    <property type="term" value="F:phosphomethylpyrimidine kinase activity"/>
    <property type="evidence" value="ECO:0007669"/>
    <property type="project" value="UniProtKB-EC"/>
</dbReference>
<dbReference type="PANTHER" id="PTHR20858:SF17">
    <property type="entry name" value="HYDROXYMETHYLPYRIMIDINE_PHOSPHOMETHYLPYRIMIDINE KINASE THI20-RELATED"/>
    <property type="match status" value="1"/>
</dbReference>